<dbReference type="InterPro" id="IPR011642">
    <property type="entry name" value="Gate_dom"/>
</dbReference>
<comment type="caution">
    <text evidence="4">The sequence shown here is derived from an EMBL/GenBank/DDBJ whole genome shotgun (WGS) entry which is preliminary data.</text>
</comment>
<evidence type="ECO:0000259" key="2">
    <source>
        <dbReference type="Pfam" id="PF07664"/>
    </source>
</evidence>
<feature type="non-terminal residue" evidence="4">
    <location>
        <position position="283"/>
    </location>
</feature>
<dbReference type="AlphaFoldDB" id="X0TII3"/>
<dbReference type="EMBL" id="BARS01015698">
    <property type="protein sequence ID" value="GAF93368.1"/>
    <property type="molecule type" value="Genomic_DNA"/>
</dbReference>
<keyword evidence="1" id="KW-1133">Transmembrane helix</keyword>
<evidence type="ECO:0008006" key="5">
    <source>
        <dbReference type="Google" id="ProtNLM"/>
    </source>
</evidence>
<feature type="transmembrane region" description="Helical" evidence="1">
    <location>
        <begin position="77"/>
        <end position="97"/>
    </location>
</feature>
<feature type="transmembrane region" description="Helical" evidence="1">
    <location>
        <begin position="211"/>
        <end position="233"/>
    </location>
</feature>
<dbReference type="Pfam" id="PF07664">
    <property type="entry name" value="FeoB_C"/>
    <property type="match status" value="1"/>
</dbReference>
<evidence type="ECO:0000313" key="4">
    <source>
        <dbReference type="EMBL" id="GAF93368.1"/>
    </source>
</evidence>
<feature type="transmembrane region" description="Helical" evidence="1">
    <location>
        <begin position="109"/>
        <end position="130"/>
    </location>
</feature>
<dbReference type="GO" id="GO:0015093">
    <property type="term" value="F:ferrous iron transmembrane transporter activity"/>
    <property type="evidence" value="ECO:0007669"/>
    <property type="project" value="InterPro"/>
</dbReference>
<organism evidence="4">
    <name type="scientific">marine sediment metagenome</name>
    <dbReference type="NCBI Taxonomy" id="412755"/>
    <lineage>
        <taxon>unclassified sequences</taxon>
        <taxon>metagenomes</taxon>
        <taxon>ecological metagenomes</taxon>
    </lineage>
</organism>
<gene>
    <name evidence="4" type="ORF">S01H1_25934</name>
</gene>
<keyword evidence="1" id="KW-0812">Transmembrane</keyword>
<evidence type="ECO:0000256" key="1">
    <source>
        <dbReference type="SAM" id="Phobius"/>
    </source>
</evidence>
<feature type="domain" description="Nucleoside transporter/FeoB GTPase Gate" evidence="3">
    <location>
        <begin position="115"/>
        <end position="207"/>
    </location>
</feature>
<protein>
    <recommendedName>
        <fullName evidence="5">Nucleoside transporter/FeoB GTPase Gate domain-containing protein</fullName>
    </recommendedName>
</protein>
<feature type="transmembrane region" description="Helical" evidence="1">
    <location>
        <begin position="150"/>
        <end position="172"/>
    </location>
</feature>
<evidence type="ECO:0000259" key="3">
    <source>
        <dbReference type="Pfam" id="PF07670"/>
    </source>
</evidence>
<dbReference type="GO" id="GO:0005886">
    <property type="term" value="C:plasma membrane"/>
    <property type="evidence" value="ECO:0007669"/>
    <property type="project" value="TreeGrafter"/>
</dbReference>
<sequence length="283" mass="31654">HDIATDISKDRHGQASLIAEKITKIGEKKVRRWEERFSRLAIEPKTGIPILIIILGLIFYTLFTIGGAFEEVLIKGFQAYIAPVFGFFINLIPIQIIRKILEHGLITGIEAGLAIAIPYIAVFYIMMGILEDSGYLTRMAYLLDRVMHKLKLHGKSVIPMMLGFGCNVPAILSTRTLSSFREKFITIVMVCLVPCSAVTAIILGATAKYVGWQFALLIYLIDLIVIFFVGYILGRLLPGKHTGLILEMPPFRMPSVIGVLKKTWIRLKDFVYIAFPILIVGEG</sequence>
<proteinExistence type="predicted"/>
<dbReference type="PANTHER" id="PTHR43185:SF1">
    <property type="entry name" value="FE(2+) TRANSPORTER FEOB"/>
    <property type="match status" value="1"/>
</dbReference>
<dbReference type="InterPro" id="IPR011640">
    <property type="entry name" value="Fe2_transport_prot_B_C"/>
</dbReference>
<keyword evidence="1" id="KW-0472">Membrane</keyword>
<dbReference type="PANTHER" id="PTHR43185">
    <property type="entry name" value="FERROUS IRON TRANSPORT PROTEIN B"/>
    <property type="match status" value="1"/>
</dbReference>
<feature type="transmembrane region" description="Helical" evidence="1">
    <location>
        <begin position="184"/>
        <end position="205"/>
    </location>
</feature>
<dbReference type="InterPro" id="IPR050860">
    <property type="entry name" value="FeoB_GTPase"/>
</dbReference>
<dbReference type="Pfam" id="PF07670">
    <property type="entry name" value="Gate"/>
    <property type="match status" value="1"/>
</dbReference>
<accession>X0TII3</accession>
<feature type="non-terminal residue" evidence="4">
    <location>
        <position position="1"/>
    </location>
</feature>
<name>X0TII3_9ZZZZ</name>
<reference evidence="4" key="1">
    <citation type="journal article" date="2014" name="Front. Microbiol.">
        <title>High frequency of phylogenetically diverse reductive dehalogenase-homologous genes in deep subseafloor sedimentary metagenomes.</title>
        <authorList>
            <person name="Kawai M."/>
            <person name="Futagami T."/>
            <person name="Toyoda A."/>
            <person name="Takaki Y."/>
            <person name="Nishi S."/>
            <person name="Hori S."/>
            <person name="Arai W."/>
            <person name="Tsubouchi T."/>
            <person name="Morono Y."/>
            <person name="Uchiyama I."/>
            <person name="Ito T."/>
            <person name="Fujiyama A."/>
            <person name="Inagaki F."/>
            <person name="Takami H."/>
        </authorList>
    </citation>
    <scope>NUCLEOTIDE SEQUENCE</scope>
    <source>
        <strain evidence="4">Expedition CK06-06</strain>
    </source>
</reference>
<feature type="domain" description="Ferrous iron transport protein B C-terminal" evidence="2">
    <location>
        <begin position="216"/>
        <end position="266"/>
    </location>
</feature>
<feature type="transmembrane region" description="Helical" evidence="1">
    <location>
        <begin position="46"/>
        <end position="65"/>
    </location>
</feature>